<evidence type="ECO:0000313" key="2">
    <source>
        <dbReference type="EMBL" id="GBN32504.1"/>
    </source>
</evidence>
<dbReference type="Proteomes" id="UP000499080">
    <property type="component" value="Unassembled WGS sequence"/>
</dbReference>
<protein>
    <submittedName>
        <fullName evidence="2">Uncharacterized protein</fullName>
    </submittedName>
</protein>
<reference evidence="2 5" key="1">
    <citation type="journal article" date="2019" name="Sci. Rep.">
        <title>Orb-weaving spider Araneus ventricosus genome elucidates the spidroin gene catalogue.</title>
        <authorList>
            <person name="Kono N."/>
            <person name="Nakamura H."/>
            <person name="Ohtoshi R."/>
            <person name="Moran D.A.P."/>
            <person name="Shinohara A."/>
            <person name="Yoshida Y."/>
            <person name="Fujiwara M."/>
            <person name="Mori M."/>
            <person name="Tomita M."/>
            <person name="Arakawa K."/>
        </authorList>
    </citation>
    <scope>NUCLEOTIDE SEQUENCE [LARGE SCALE GENOMIC DNA]</scope>
</reference>
<proteinExistence type="predicted"/>
<accession>A0A4Y2N1K3</accession>
<evidence type="ECO:0000313" key="1">
    <source>
        <dbReference type="EMBL" id="GBN32473.1"/>
    </source>
</evidence>
<gene>
    <name evidence="3" type="ORF">AVEN_124703_1</name>
    <name evidence="2" type="ORF">AVEN_12982_1</name>
    <name evidence="4" type="ORF">AVEN_132058_1</name>
    <name evidence="1" type="ORF">AVEN_244025_1</name>
</gene>
<dbReference type="EMBL" id="BGPR01207007">
    <property type="protein sequence ID" value="GBN32581.1"/>
    <property type="molecule type" value="Genomic_DNA"/>
</dbReference>
<name>A0A4Y2N1K3_ARAVE</name>
<dbReference type="EMBL" id="BGPR01206966">
    <property type="protein sequence ID" value="GBN32473.1"/>
    <property type="molecule type" value="Genomic_DNA"/>
</dbReference>
<comment type="caution">
    <text evidence="2">The sequence shown here is derived from an EMBL/GenBank/DDBJ whole genome shotgun (WGS) entry which is preliminary data.</text>
</comment>
<evidence type="ECO:0000313" key="5">
    <source>
        <dbReference type="Proteomes" id="UP000499080"/>
    </source>
</evidence>
<dbReference type="EMBL" id="BGPR01207004">
    <property type="protein sequence ID" value="GBN32566.1"/>
    <property type="molecule type" value="Genomic_DNA"/>
</dbReference>
<organism evidence="2 5">
    <name type="scientific">Araneus ventricosus</name>
    <name type="common">Orbweaver spider</name>
    <name type="synonym">Epeira ventricosa</name>
    <dbReference type="NCBI Taxonomy" id="182803"/>
    <lineage>
        <taxon>Eukaryota</taxon>
        <taxon>Metazoa</taxon>
        <taxon>Ecdysozoa</taxon>
        <taxon>Arthropoda</taxon>
        <taxon>Chelicerata</taxon>
        <taxon>Arachnida</taxon>
        <taxon>Araneae</taxon>
        <taxon>Araneomorphae</taxon>
        <taxon>Entelegynae</taxon>
        <taxon>Araneoidea</taxon>
        <taxon>Araneidae</taxon>
        <taxon>Araneus</taxon>
    </lineage>
</organism>
<evidence type="ECO:0000313" key="3">
    <source>
        <dbReference type="EMBL" id="GBN32566.1"/>
    </source>
</evidence>
<keyword evidence="5" id="KW-1185">Reference proteome</keyword>
<sequence>MEGFQNTMKKKLSFGPIKVKTETLAGTMINLAWLLSETLKFIMYPDVTSFDKLNLSQFDWLEIEEFEMQLIDFQSSSMRIQKFIETRKELELIETERLTSNISKNANNKILETWNSLPDTFNCLKKLARAILTIFSSTIDHLPASHYFQR</sequence>
<evidence type="ECO:0000313" key="4">
    <source>
        <dbReference type="EMBL" id="GBN32581.1"/>
    </source>
</evidence>
<dbReference type="OrthoDB" id="1101576at2759"/>
<dbReference type="EMBL" id="BGPR01206976">
    <property type="protein sequence ID" value="GBN32504.1"/>
    <property type="molecule type" value="Genomic_DNA"/>
</dbReference>
<dbReference type="AlphaFoldDB" id="A0A4Y2N1K3"/>